<evidence type="ECO:0008006" key="3">
    <source>
        <dbReference type="Google" id="ProtNLM"/>
    </source>
</evidence>
<dbReference type="AlphaFoldDB" id="H8IW48"/>
<dbReference type="PATRIC" id="fig|487521.10.peg.4718"/>
<organism evidence="1 2">
    <name type="scientific">Mycobacterium intracellulare (strain ATCC 13950 / DSM 43223 / JCM 6384 / NCTC 13025 / 3600)</name>
    <dbReference type="NCBI Taxonomy" id="487521"/>
    <lineage>
        <taxon>Bacteria</taxon>
        <taxon>Bacillati</taxon>
        <taxon>Actinomycetota</taxon>
        <taxon>Actinomycetes</taxon>
        <taxon>Mycobacteriales</taxon>
        <taxon>Mycobacteriaceae</taxon>
        <taxon>Mycobacterium</taxon>
        <taxon>Mycobacterium avium complex (MAC)</taxon>
    </lineage>
</organism>
<sequence length="75" mass="8754">MSDYYPPNTHVFVVMPGDPHTGEVGTVTETRNDAGDMVHKVQFCEGRDDYPHHVGYYLADELRDARLYRRRERRG</sequence>
<dbReference type="EMBL" id="CP003322">
    <property type="protein sequence ID" value="AFC45932.1"/>
    <property type="molecule type" value="Genomic_DNA"/>
</dbReference>
<evidence type="ECO:0000313" key="2">
    <source>
        <dbReference type="Proteomes" id="UP000008004"/>
    </source>
</evidence>
<proteinExistence type="predicted"/>
<gene>
    <name evidence="1" type="ordered locus">OCU_47130</name>
</gene>
<protein>
    <recommendedName>
        <fullName evidence="3">DUF1918 domain-containing protein</fullName>
    </recommendedName>
</protein>
<dbReference type="RefSeq" id="WP_014381320.1">
    <property type="nucleotide sequence ID" value="NC_016946.1"/>
</dbReference>
<dbReference type="Proteomes" id="UP000008004">
    <property type="component" value="Chromosome"/>
</dbReference>
<dbReference type="GeneID" id="77299819"/>
<evidence type="ECO:0000313" key="1">
    <source>
        <dbReference type="EMBL" id="AFC45932.1"/>
    </source>
</evidence>
<accession>H8IW48</accession>
<reference evidence="1 2" key="1">
    <citation type="journal article" date="2012" name="J. Bacteriol.">
        <title>Complete genome sequence of Mycobacterium intracellulare strain ATCC 13950T.</title>
        <authorList>
            <person name="Kim B.J."/>
            <person name="Choi B.S."/>
            <person name="Lim J.S."/>
            <person name="Choi I.Y."/>
            <person name="Lee J.H."/>
            <person name="Chun J."/>
            <person name="Kook Y.H."/>
            <person name="Kim B.J."/>
        </authorList>
    </citation>
    <scope>NUCLEOTIDE SEQUENCE [LARGE SCALE GENOMIC DNA]</scope>
    <source>
        <strain evidence="2">ATCC 13950 / DSM 43223 / JCM 6384 / NCTC 13025 / 3600</strain>
    </source>
</reference>
<name>H8IW48_MYCIA</name>
<dbReference type="KEGG" id="mia:OCU_47130"/>
<dbReference type="HOGENOM" id="CLU_2667157_0_0_11"/>